<gene>
    <name evidence="1" type="ORF">FGO68_gene4768</name>
</gene>
<organism evidence="1 2">
    <name type="scientific">Halteria grandinella</name>
    <dbReference type="NCBI Taxonomy" id="5974"/>
    <lineage>
        <taxon>Eukaryota</taxon>
        <taxon>Sar</taxon>
        <taxon>Alveolata</taxon>
        <taxon>Ciliophora</taxon>
        <taxon>Intramacronucleata</taxon>
        <taxon>Spirotrichea</taxon>
        <taxon>Stichotrichia</taxon>
        <taxon>Sporadotrichida</taxon>
        <taxon>Halteriidae</taxon>
        <taxon>Halteria</taxon>
    </lineage>
</organism>
<protein>
    <submittedName>
        <fullName evidence="1">Uncharacterized protein</fullName>
    </submittedName>
</protein>
<keyword evidence="2" id="KW-1185">Reference proteome</keyword>
<dbReference type="EMBL" id="RRYP01031488">
    <property type="protein sequence ID" value="TNV70952.1"/>
    <property type="molecule type" value="Genomic_DNA"/>
</dbReference>
<evidence type="ECO:0000313" key="2">
    <source>
        <dbReference type="Proteomes" id="UP000785679"/>
    </source>
</evidence>
<accession>A0A8J8SU29</accession>
<dbReference type="Proteomes" id="UP000785679">
    <property type="component" value="Unassembled WGS sequence"/>
</dbReference>
<reference evidence="1" key="1">
    <citation type="submission" date="2019-06" db="EMBL/GenBank/DDBJ databases">
        <authorList>
            <person name="Zheng W."/>
        </authorList>
    </citation>
    <scope>NUCLEOTIDE SEQUENCE</scope>
    <source>
        <strain evidence="1">QDHG01</strain>
    </source>
</reference>
<dbReference type="AlphaFoldDB" id="A0A8J8SU29"/>
<proteinExistence type="predicted"/>
<evidence type="ECO:0000313" key="1">
    <source>
        <dbReference type="EMBL" id="TNV70952.1"/>
    </source>
</evidence>
<sequence length="72" mass="8586">MTVRSIDLSIREKQSDSEQQLYKVIDNRQAVSCQFIHINYIKIQNNYYYSNGQSQVVRSLQQKTRSQREISE</sequence>
<comment type="caution">
    <text evidence="1">The sequence shown here is derived from an EMBL/GenBank/DDBJ whole genome shotgun (WGS) entry which is preliminary data.</text>
</comment>
<name>A0A8J8SU29_HALGN</name>